<sequence length="88" mass="9554">MLQAGDAKPAGTHPHFLVEVMIKVNVWFPCSAVLRRCSIGWGGGRCTCVGAQWLDNAWLHCVVLCSYAAGSGMVAYRLSQVVFQTNLV</sequence>
<protein>
    <submittedName>
        <fullName evidence="1">Uncharacterized protein</fullName>
    </submittedName>
</protein>
<dbReference type="EMBL" id="BSYO01000040">
    <property type="protein sequence ID" value="GMH31686.1"/>
    <property type="molecule type" value="Genomic_DNA"/>
</dbReference>
<name>A0AAD3TM59_NEPGR</name>
<evidence type="ECO:0000313" key="2">
    <source>
        <dbReference type="Proteomes" id="UP001279734"/>
    </source>
</evidence>
<comment type="caution">
    <text evidence="1">The sequence shown here is derived from an EMBL/GenBank/DDBJ whole genome shotgun (WGS) entry which is preliminary data.</text>
</comment>
<evidence type="ECO:0000313" key="1">
    <source>
        <dbReference type="EMBL" id="GMH31686.1"/>
    </source>
</evidence>
<keyword evidence="2" id="KW-1185">Reference proteome</keyword>
<organism evidence="1 2">
    <name type="scientific">Nepenthes gracilis</name>
    <name type="common">Slender pitcher plant</name>
    <dbReference type="NCBI Taxonomy" id="150966"/>
    <lineage>
        <taxon>Eukaryota</taxon>
        <taxon>Viridiplantae</taxon>
        <taxon>Streptophyta</taxon>
        <taxon>Embryophyta</taxon>
        <taxon>Tracheophyta</taxon>
        <taxon>Spermatophyta</taxon>
        <taxon>Magnoliopsida</taxon>
        <taxon>eudicotyledons</taxon>
        <taxon>Gunneridae</taxon>
        <taxon>Pentapetalae</taxon>
        <taxon>Caryophyllales</taxon>
        <taxon>Nepenthaceae</taxon>
        <taxon>Nepenthes</taxon>
    </lineage>
</organism>
<proteinExistence type="predicted"/>
<accession>A0AAD3TM59</accession>
<dbReference type="AlphaFoldDB" id="A0AAD3TM59"/>
<gene>
    <name evidence="1" type="ORF">Nepgr_033530</name>
</gene>
<reference evidence="1" key="1">
    <citation type="submission" date="2023-05" db="EMBL/GenBank/DDBJ databases">
        <title>Nepenthes gracilis genome sequencing.</title>
        <authorList>
            <person name="Fukushima K."/>
        </authorList>
    </citation>
    <scope>NUCLEOTIDE SEQUENCE</scope>
    <source>
        <strain evidence="1">SING2019-196</strain>
    </source>
</reference>
<dbReference type="Proteomes" id="UP001279734">
    <property type="component" value="Unassembled WGS sequence"/>
</dbReference>